<dbReference type="InterPro" id="IPR000086">
    <property type="entry name" value="NUDIX_hydrolase_dom"/>
</dbReference>
<evidence type="ECO:0000259" key="2">
    <source>
        <dbReference type="PROSITE" id="PS51462"/>
    </source>
</evidence>
<dbReference type="RefSeq" id="WP_091073113.1">
    <property type="nucleotide sequence ID" value="NZ_LT629799.1"/>
</dbReference>
<dbReference type="GO" id="GO:0006754">
    <property type="term" value="P:ATP biosynthetic process"/>
    <property type="evidence" value="ECO:0007669"/>
    <property type="project" value="TreeGrafter"/>
</dbReference>
<feature type="domain" description="Nudix hydrolase" evidence="2">
    <location>
        <begin position="19"/>
        <end position="148"/>
    </location>
</feature>
<dbReference type="OrthoDB" id="3404294at2"/>
<dbReference type="Proteomes" id="UP000198825">
    <property type="component" value="Chromosome I"/>
</dbReference>
<sequence>MLHDGNGWVADHQGQRHWGRFGAAGLLLVDRRGSGTPTVLLQHRARWTADGGTWGIPGGARDSHEDAVAAALREAFEETEVPAEAVRVSGDPYVDDRGGWSYTTVLAELVRDVELVVEEESEALAWVAVDEVERLHLHPGFALSWPLLRARLEDEAPPTTTT</sequence>
<reference evidence="4" key="1">
    <citation type="submission" date="2016-10" db="EMBL/GenBank/DDBJ databases">
        <authorList>
            <person name="Varghese N."/>
            <person name="Submissions S."/>
        </authorList>
    </citation>
    <scope>NUCLEOTIDE SEQUENCE [LARGE SCALE GENOMIC DNA]</scope>
    <source>
        <strain evidence="4">DSM 21743</strain>
    </source>
</reference>
<dbReference type="InterPro" id="IPR015797">
    <property type="entry name" value="NUDIX_hydrolase-like_dom_sf"/>
</dbReference>
<gene>
    <name evidence="3" type="ORF">SAMN04488544_0501</name>
</gene>
<keyword evidence="4" id="KW-1185">Reference proteome</keyword>
<dbReference type="AlphaFoldDB" id="A0A1H2LMQ4"/>
<dbReference type="PANTHER" id="PTHR21340:SF0">
    <property type="entry name" value="BIS(5'-NUCLEOSYL)-TETRAPHOSPHATASE [ASYMMETRICAL]"/>
    <property type="match status" value="1"/>
</dbReference>
<dbReference type="EMBL" id="LT629799">
    <property type="protein sequence ID" value="SDU82199.1"/>
    <property type="molecule type" value="Genomic_DNA"/>
</dbReference>
<keyword evidence="1" id="KW-0378">Hydrolase</keyword>
<evidence type="ECO:0000256" key="1">
    <source>
        <dbReference type="ARBA" id="ARBA00022801"/>
    </source>
</evidence>
<organism evidence="3 4">
    <name type="scientific">Microlunatus sagamiharensis</name>
    <dbReference type="NCBI Taxonomy" id="546874"/>
    <lineage>
        <taxon>Bacteria</taxon>
        <taxon>Bacillati</taxon>
        <taxon>Actinomycetota</taxon>
        <taxon>Actinomycetes</taxon>
        <taxon>Propionibacteriales</taxon>
        <taxon>Propionibacteriaceae</taxon>
        <taxon>Microlunatus</taxon>
    </lineage>
</organism>
<dbReference type="PROSITE" id="PS51462">
    <property type="entry name" value="NUDIX"/>
    <property type="match status" value="1"/>
</dbReference>
<evidence type="ECO:0000313" key="3">
    <source>
        <dbReference type="EMBL" id="SDU82199.1"/>
    </source>
</evidence>
<dbReference type="STRING" id="546874.SAMN04488544_0501"/>
<dbReference type="SUPFAM" id="SSF55811">
    <property type="entry name" value="Nudix"/>
    <property type="match status" value="1"/>
</dbReference>
<dbReference type="GO" id="GO:0006167">
    <property type="term" value="P:AMP biosynthetic process"/>
    <property type="evidence" value="ECO:0007669"/>
    <property type="project" value="TreeGrafter"/>
</dbReference>
<dbReference type="Pfam" id="PF00293">
    <property type="entry name" value="NUDIX"/>
    <property type="match status" value="1"/>
</dbReference>
<dbReference type="Gene3D" id="3.90.79.10">
    <property type="entry name" value="Nucleoside Triphosphate Pyrophosphohydrolase"/>
    <property type="match status" value="1"/>
</dbReference>
<protein>
    <submittedName>
        <fullName evidence="3">8-oxo-dGTP diphosphatase</fullName>
    </submittedName>
</protein>
<accession>A0A1H2LMQ4</accession>
<name>A0A1H2LMQ4_9ACTN</name>
<dbReference type="GO" id="GO:0004081">
    <property type="term" value="F:bis(5'-nucleosyl)-tetraphosphatase (asymmetrical) activity"/>
    <property type="evidence" value="ECO:0007669"/>
    <property type="project" value="TreeGrafter"/>
</dbReference>
<dbReference type="InterPro" id="IPR051325">
    <property type="entry name" value="Nudix_hydrolase_domain"/>
</dbReference>
<evidence type="ECO:0000313" key="4">
    <source>
        <dbReference type="Proteomes" id="UP000198825"/>
    </source>
</evidence>
<proteinExistence type="predicted"/>
<dbReference type="PANTHER" id="PTHR21340">
    <property type="entry name" value="DIADENOSINE 5,5-P1,P4-TETRAPHOSPHATE PYROPHOSPHOHYDROLASE MUTT"/>
    <property type="match status" value="1"/>
</dbReference>